<keyword evidence="1" id="KW-0472">Membrane</keyword>
<feature type="non-terminal residue" evidence="2">
    <location>
        <position position="1"/>
    </location>
</feature>
<protein>
    <recommendedName>
        <fullName evidence="3">SGNH domain-containing protein</fullName>
    </recommendedName>
</protein>
<evidence type="ECO:0008006" key="3">
    <source>
        <dbReference type="Google" id="ProtNLM"/>
    </source>
</evidence>
<sequence length="170" mass="18265">ETPLRRNKSKAVLPSLVAAMTILSLLAAAMYATPESFSITQHQIDQLKASLATDVPLPATTISLIGDVQTNATAPDMPNSSRPPMLEAASYLKIMAAIDDWNPDPGYVAAPEGSPFLANANTRVLNLGQPNVVLAIGDSHLDYIRPRFVKLLQDTGDATAFPTMVFKPRH</sequence>
<organism evidence="2">
    <name type="scientific">Aphanomyces stellatus</name>
    <dbReference type="NCBI Taxonomy" id="120398"/>
    <lineage>
        <taxon>Eukaryota</taxon>
        <taxon>Sar</taxon>
        <taxon>Stramenopiles</taxon>
        <taxon>Oomycota</taxon>
        <taxon>Saprolegniomycetes</taxon>
        <taxon>Saprolegniales</taxon>
        <taxon>Verrucalvaceae</taxon>
        <taxon>Aphanomyces</taxon>
    </lineage>
</organism>
<comment type="caution">
    <text evidence="2">The sequence shown here is derived from an EMBL/GenBank/DDBJ whole genome shotgun (WGS) entry which is preliminary data.</text>
</comment>
<proteinExistence type="predicted"/>
<accession>A0A6A4YWG5</accession>
<reference evidence="2" key="1">
    <citation type="submission" date="2019-06" db="EMBL/GenBank/DDBJ databases">
        <title>Genomics analysis of Aphanomyces spp. identifies a new class of oomycete effector associated with host adaptation.</title>
        <authorList>
            <person name="Gaulin E."/>
        </authorList>
    </citation>
    <scope>NUCLEOTIDE SEQUENCE</scope>
    <source>
        <strain evidence="2">CBS 578.67</strain>
    </source>
</reference>
<gene>
    <name evidence="2" type="ORF">As57867_007578</name>
</gene>
<keyword evidence="1" id="KW-0812">Transmembrane</keyword>
<keyword evidence="1" id="KW-1133">Transmembrane helix</keyword>
<dbReference type="AlphaFoldDB" id="A0A6A4YWG5"/>
<feature type="non-terminal residue" evidence="2">
    <location>
        <position position="170"/>
    </location>
</feature>
<evidence type="ECO:0000256" key="1">
    <source>
        <dbReference type="SAM" id="Phobius"/>
    </source>
</evidence>
<dbReference type="EMBL" id="VJMH01004176">
    <property type="protein sequence ID" value="KAF0703580.1"/>
    <property type="molecule type" value="Genomic_DNA"/>
</dbReference>
<feature type="transmembrane region" description="Helical" evidence="1">
    <location>
        <begin position="12"/>
        <end position="32"/>
    </location>
</feature>
<dbReference type="OrthoDB" id="207378at2759"/>
<evidence type="ECO:0000313" key="2">
    <source>
        <dbReference type="EMBL" id="KAF0703580.1"/>
    </source>
</evidence>
<name>A0A6A4YWG5_9STRA</name>